<dbReference type="AlphaFoldDB" id="A0AAD4QUH8"/>
<organism evidence="2 3">
    <name type="scientific">Ditylenchus destructor</name>
    <dbReference type="NCBI Taxonomy" id="166010"/>
    <lineage>
        <taxon>Eukaryota</taxon>
        <taxon>Metazoa</taxon>
        <taxon>Ecdysozoa</taxon>
        <taxon>Nematoda</taxon>
        <taxon>Chromadorea</taxon>
        <taxon>Rhabditida</taxon>
        <taxon>Tylenchina</taxon>
        <taxon>Tylenchomorpha</taxon>
        <taxon>Sphaerularioidea</taxon>
        <taxon>Anguinidae</taxon>
        <taxon>Anguininae</taxon>
        <taxon>Ditylenchus</taxon>
    </lineage>
</organism>
<proteinExistence type="predicted"/>
<comment type="caution">
    <text evidence="2">The sequence shown here is derived from an EMBL/GenBank/DDBJ whole genome shotgun (WGS) entry which is preliminary data.</text>
</comment>
<sequence>MVFNAKSHFIILAVIITICSKFNYVDAYISCEVHRSGSVKVSYPLIKVHLHDNISKLKQALESQGKLKPEETFEVRDPNTEEKENIKVRDNDDKLKQYIYNNTHIDVYINRSAD</sequence>
<feature type="signal peptide" evidence="1">
    <location>
        <begin position="1"/>
        <end position="27"/>
    </location>
</feature>
<dbReference type="EMBL" id="JAKKPZ010000317">
    <property type="protein sequence ID" value="KAI1696605.1"/>
    <property type="molecule type" value="Genomic_DNA"/>
</dbReference>
<accession>A0AAD4QUH8</accession>
<gene>
    <name evidence="2" type="ORF">DdX_18961</name>
</gene>
<keyword evidence="3" id="KW-1185">Reference proteome</keyword>
<evidence type="ECO:0000313" key="2">
    <source>
        <dbReference type="EMBL" id="KAI1696605.1"/>
    </source>
</evidence>
<protein>
    <submittedName>
        <fullName evidence="2">Uncharacterized protein</fullName>
    </submittedName>
</protein>
<evidence type="ECO:0000256" key="1">
    <source>
        <dbReference type="SAM" id="SignalP"/>
    </source>
</evidence>
<dbReference type="Proteomes" id="UP001201812">
    <property type="component" value="Unassembled WGS sequence"/>
</dbReference>
<name>A0AAD4QUH8_9BILA</name>
<evidence type="ECO:0000313" key="3">
    <source>
        <dbReference type="Proteomes" id="UP001201812"/>
    </source>
</evidence>
<feature type="chain" id="PRO_5042165672" evidence="1">
    <location>
        <begin position="28"/>
        <end position="114"/>
    </location>
</feature>
<reference evidence="2" key="1">
    <citation type="submission" date="2022-01" db="EMBL/GenBank/DDBJ databases">
        <title>Genome Sequence Resource for Two Populations of Ditylenchus destructor, the Migratory Endoparasitic Phytonematode.</title>
        <authorList>
            <person name="Zhang H."/>
            <person name="Lin R."/>
            <person name="Xie B."/>
        </authorList>
    </citation>
    <scope>NUCLEOTIDE SEQUENCE</scope>
    <source>
        <strain evidence="2">BazhouSP</strain>
    </source>
</reference>
<keyword evidence="1" id="KW-0732">Signal</keyword>